<dbReference type="SUPFAM" id="SSF52058">
    <property type="entry name" value="L domain-like"/>
    <property type="match status" value="1"/>
</dbReference>
<evidence type="ECO:0000256" key="2">
    <source>
        <dbReference type="ARBA" id="ARBA00022614"/>
    </source>
</evidence>
<protein>
    <recommendedName>
        <fullName evidence="8">Leucine-rich repeat-containing N-terminal plant-type domain-containing protein</fullName>
    </recommendedName>
</protein>
<evidence type="ECO:0000259" key="8">
    <source>
        <dbReference type="Pfam" id="PF08263"/>
    </source>
</evidence>
<gene>
    <name evidence="9" type="ORF">GQ55_9G161200</name>
</gene>
<evidence type="ECO:0000256" key="6">
    <source>
        <dbReference type="ARBA" id="ARBA00023180"/>
    </source>
</evidence>
<name>A0A2T7C3S7_9POAL</name>
<feature type="signal peptide" evidence="7">
    <location>
        <begin position="1"/>
        <end position="23"/>
    </location>
</feature>
<dbReference type="PANTHER" id="PTHR48009:SF16">
    <property type="entry name" value="LEUCINE-RICH REPEAT-CONTAINING N-TERMINAL PLANT-TYPE DOMAIN-CONTAINING PROTEIN"/>
    <property type="match status" value="1"/>
</dbReference>
<dbReference type="InterPro" id="IPR032675">
    <property type="entry name" value="LRR_dom_sf"/>
</dbReference>
<dbReference type="FunFam" id="3.80.10.10:FF:000041">
    <property type="entry name" value="LRR receptor-like serine/threonine-protein kinase ERECTA"/>
    <property type="match status" value="1"/>
</dbReference>
<keyword evidence="2" id="KW-0433">Leucine-rich repeat</keyword>
<evidence type="ECO:0000313" key="10">
    <source>
        <dbReference type="Proteomes" id="UP000244336"/>
    </source>
</evidence>
<evidence type="ECO:0000256" key="7">
    <source>
        <dbReference type="SAM" id="SignalP"/>
    </source>
</evidence>
<keyword evidence="3 7" id="KW-0732">Signal</keyword>
<dbReference type="OrthoDB" id="680461at2759"/>
<organism evidence="9 10">
    <name type="scientific">Panicum hallii var. hallii</name>
    <dbReference type="NCBI Taxonomy" id="1504633"/>
    <lineage>
        <taxon>Eukaryota</taxon>
        <taxon>Viridiplantae</taxon>
        <taxon>Streptophyta</taxon>
        <taxon>Embryophyta</taxon>
        <taxon>Tracheophyta</taxon>
        <taxon>Spermatophyta</taxon>
        <taxon>Magnoliopsida</taxon>
        <taxon>Liliopsida</taxon>
        <taxon>Poales</taxon>
        <taxon>Poaceae</taxon>
        <taxon>PACMAD clade</taxon>
        <taxon>Panicoideae</taxon>
        <taxon>Panicodae</taxon>
        <taxon>Paniceae</taxon>
        <taxon>Panicinae</taxon>
        <taxon>Panicum</taxon>
        <taxon>Panicum sect. Panicum</taxon>
    </lineage>
</organism>
<keyword evidence="5" id="KW-0472">Membrane</keyword>
<dbReference type="Proteomes" id="UP000244336">
    <property type="component" value="Chromosome 9"/>
</dbReference>
<sequence length="290" mass="31258">MLQHMTLLYASVFPLVFMACATSNPQEEALLQWKASLADANSLSSWSPTGSSTCCSWLGVTCDAAGHVVELSLPSAGLRGQLDSFDFAAFPNLTKLNLNNNSLVGDIPFRFSKLPNIVWLDLGSNYLTNPNYSRMSPMPTLEHISMWGNKLGGMFPEFILSCTNLIFLDLSKNAFHGPIPDALAKMTPNLVYLNLSWNGFSGTIPRSLAQLPNLQDLRLGSNIFRGGFPEMLTTISTLQFLSLSNNTLSGSIPMGIGNLTSLQYLSLSNNTLSGSIPTGIGNLTSPGAVK</sequence>
<comment type="subcellular location">
    <subcellularLocation>
        <location evidence="1">Membrane</location>
    </subcellularLocation>
</comment>
<dbReference type="EMBL" id="CM009757">
    <property type="protein sequence ID" value="PUZ37992.1"/>
    <property type="molecule type" value="Genomic_DNA"/>
</dbReference>
<dbReference type="Pfam" id="PF00560">
    <property type="entry name" value="LRR_1"/>
    <property type="match status" value="2"/>
</dbReference>
<dbReference type="InterPro" id="IPR053213">
    <property type="entry name" value="RLP29"/>
</dbReference>
<dbReference type="FunFam" id="3.80.10.10:FF:000400">
    <property type="entry name" value="Nuclear pore complex protein NUP107"/>
    <property type="match status" value="1"/>
</dbReference>
<reference evidence="9 10" key="1">
    <citation type="submission" date="2018-04" db="EMBL/GenBank/DDBJ databases">
        <title>WGS assembly of Panicum hallii var. hallii HAL2.</title>
        <authorList>
            <person name="Lovell J."/>
            <person name="Jenkins J."/>
            <person name="Lowry D."/>
            <person name="Mamidi S."/>
            <person name="Sreedasyam A."/>
            <person name="Weng X."/>
            <person name="Barry K."/>
            <person name="Bonette J."/>
            <person name="Campitelli B."/>
            <person name="Daum C."/>
            <person name="Gordon S."/>
            <person name="Gould B."/>
            <person name="Lipzen A."/>
            <person name="MacQueen A."/>
            <person name="Palacio-Mejia J."/>
            <person name="Plott C."/>
            <person name="Shakirov E."/>
            <person name="Shu S."/>
            <person name="Yoshinaga Y."/>
            <person name="Zane M."/>
            <person name="Rokhsar D."/>
            <person name="Grimwood J."/>
            <person name="Schmutz J."/>
            <person name="Juenger T."/>
        </authorList>
    </citation>
    <scope>NUCLEOTIDE SEQUENCE [LARGE SCALE GENOMIC DNA]</scope>
    <source>
        <strain evidence="10">cv. HAL2</strain>
    </source>
</reference>
<dbReference type="PANTHER" id="PTHR48009">
    <property type="entry name" value="LEUCINE-RICH REPEAT (LRR) FAMILY PROTEIN"/>
    <property type="match status" value="1"/>
</dbReference>
<dbReference type="PRINTS" id="PR00019">
    <property type="entry name" value="LEURICHRPT"/>
</dbReference>
<dbReference type="AlphaFoldDB" id="A0A2T7C3S7"/>
<feature type="chain" id="PRO_5015562139" description="Leucine-rich repeat-containing N-terminal plant-type domain-containing protein" evidence="7">
    <location>
        <begin position="24"/>
        <end position="290"/>
    </location>
</feature>
<keyword evidence="6" id="KW-0325">Glycoprotein</keyword>
<keyword evidence="10" id="KW-1185">Reference proteome</keyword>
<dbReference type="Gramene" id="PUZ37992">
    <property type="protein sequence ID" value="PUZ37992"/>
    <property type="gene ID" value="GQ55_9G161200"/>
</dbReference>
<evidence type="ECO:0000256" key="5">
    <source>
        <dbReference type="ARBA" id="ARBA00023136"/>
    </source>
</evidence>
<dbReference type="InterPro" id="IPR013210">
    <property type="entry name" value="LRR_N_plant-typ"/>
</dbReference>
<dbReference type="Pfam" id="PF13855">
    <property type="entry name" value="LRR_8"/>
    <property type="match status" value="1"/>
</dbReference>
<dbReference type="Pfam" id="PF12799">
    <property type="entry name" value="LRR_4"/>
    <property type="match status" value="1"/>
</dbReference>
<dbReference type="InterPro" id="IPR025875">
    <property type="entry name" value="Leu-rich_rpt_4"/>
</dbReference>
<dbReference type="InterPro" id="IPR001611">
    <property type="entry name" value="Leu-rich_rpt"/>
</dbReference>
<evidence type="ECO:0000256" key="4">
    <source>
        <dbReference type="ARBA" id="ARBA00022737"/>
    </source>
</evidence>
<dbReference type="Gene3D" id="3.80.10.10">
    <property type="entry name" value="Ribonuclease Inhibitor"/>
    <property type="match status" value="1"/>
</dbReference>
<evidence type="ECO:0000313" key="9">
    <source>
        <dbReference type="EMBL" id="PUZ37992.1"/>
    </source>
</evidence>
<evidence type="ECO:0000256" key="3">
    <source>
        <dbReference type="ARBA" id="ARBA00022729"/>
    </source>
</evidence>
<proteinExistence type="predicted"/>
<evidence type="ECO:0000256" key="1">
    <source>
        <dbReference type="ARBA" id="ARBA00004370"/>
    </source>
</evidence>
<dbReference type="Pfam" id="PF08263">
    <property type="entry name" value="LRRNT_2"/>
    <property type="match status" value="1"/>
</dbReference>
<dbReference type="STRING" id="1504633.A0A2T7C3S7"/>
<accession>A0A2T7C3S7</accession>
<dbReference type="GO" id="GO:0016020">
    <property type="term" value="C:membrane"/>
    <property type="evidence" value="ECO:0007669"/>
    <property type="project" value="UniProtKB-SubCell"/>
</dbReference>
<feature type="domain" description="Leucine-rich repeat-containing N-terminal plant-type" evidence="8">
    <location>
        <begin position="24"/>
        <end position="63"/>
    </location>
</feature>
<keyword evidence="4" id="KW-0677">Repeat</keyword>